<comment type="caution">
    <text evidence="1">The sequence shown here is derived from an EMBL/GenBank/DDBJ whole genome shotgun (WGS) entry which is preliminary data.</text>
</comment>
<reference evidence="1 2" key="1">
    <citation type="submission" date="2018-07" db="EMBL/GenBank/DDBJ databases">
        <title>Chryseobacterium lacus sp. nov., isolated from lake water.</title>
        <authorList>
            <person name="Li C.-M."/>
        </authorList>
    </citation>
    <scope>NUCLEOTIDE SEQUENCE [LARGE SCALE GENOMIC DNA]</scope>
    <source>
        <strain evidence="1 2">YLOS41</strain>
    </source>
</reference>
<evidence type="ECO:0008006" key="3">
    <source>
        <dbReference type="Google" id="ProtNLM"/>
    </source>
</evidence>
<gene>
    <name evidence="1" type="ORF">DQ356_01960</name>
</gene>
<dbReference type="Proteomes" id="UP000252172">
    <property type="component" value="Unassembled WGS sequence"/>
</dbReference>
<proteinExistence type="predicted"/>
<evidence type="ECO:0000313" key="2">
    <source>
        <dbReference type="Proteomes" id="UP000252172"/>
    </source>
</evidence>
<keyword evidence="2" id="KW-1185">Reference proteome</keyword>
<organism evidence="1 2">
    <name type="scientific">Chryseobacterium lacus</name>
    <dbReference type="NCBI Taxonomy" id="2058346"/>
    <lineage>
        <taxon>Bacteria</taxon>
        <taxon>Pseudomonadati</taxon>
        <taxon>Bacteroidota</taxon>
        <taxon>Flavobacteriia</taxon>
        <taxon>Flavobacteriales</taxon>
        <taxon>Weeksellaceae</taxon>
        <taxon>Chryseobacterium group</taxon>
        <taxon>Chryseobacterium</taxon>
    </lineage>
</organism>
<dbReference type="OrthoDB" id="1444189at2"/>
<evidence type="ECO:0000313" key="1">
    <source>
        <dbReference type="EMBL" id="RCU44997.1"/>
    </source>
</evidence>
<protein>
    <recommendedName>
        <fullName evidence="3">DUF4595 domain-containing protein</fullName>
    </recommendedName>
</protein>
<accession>A0A368N359</accession>
<dbReference type="RefSeq" id="WP_114302767.1">
    <property type="nucleotide sequence ID" value="NZ_QPIE01000001.1"/>
</dbReference>
<dbReference type="EMBL" id="QPIE01000001">
    <property type="protein sequence ID" value="RCU44997.1"/>
    <property type="molecule type" value="Genomic_DNA"/>
</dbReference>
<sequence>MKNFIMKAFVIASVTSVISCTNDNDPLPIVPTGGLVPKTIERSYSQGWPTSTVTYTYDGNKIKEININPQVDVSKGKFTYTGDNITKLEVFSGPNFTPYTVSTFEYANDKLSKVTSIYNSNTTVRNYTYNTDGTVTEVTTGAYNSNKKYTLSSGNIAKTEYLDNNGNVVSTDTATFDAKNNIHKNITGLSKIFNLEGLFWDLIQADANNRLTYNQGTMNTTYTYEYNSEGYPTKRVETKGTNTTTSVITY</sequence>
<dbReference type="Gene3D" id="2.180.10.10">
    <property type="entry name" value="RHS repeat-associated core"/>
    <property type="match status" value="1"/>
</dbReference>
<name>A0A368N359_9FLAO</name>
<dbReference type="AlphaFoldDB" id="A0A368N359"/>
<dbReference type="PROSITE" id="PS51257">
    <property type="entry name" value="PROKAR_LIPOPROTEIN"/>
    <property type="match status" value="1"/>
</dbReference>